<dbReference type="AlphaFoldDB" id="A0A5C4LXM4"/>
<reference evidence="1 2" key="1">
    <citation type="submission" date="2019-06" db="EMBL/GenBank/DDBJ databases">
        <title>Amycolatopsis alkalitolerans sp. nov., isolated from Gastrodia elata Blume.</title>
        <authorList>
            <person name="Narsing Rao M.P."/>
            <person name="Li W.J."/>
        </authorList>
    </citation>
    <scope>NUCLEOTIDE SEQUENCE [LARGE SCALE GENOMIC DNA]</scope>
    <source>
        <strain evidence="1 2">SYSUP0005</strain>
    </source>
</reference>
<name>A0A5C4LXM4_9PSEU</name>
<proteinExistence type="predicted"/>
<dbReference type="EMBL" id="VDFW01000018">
    <property type="protein sequence ID" value="TNC23748.1"/>
    <property type="molecule type" value="Genomic_DNA"/>
</dbReference>
<evidence type="ECO:0000313" key="2">
    <source>
        <dbReference type="Proteomes" id="UP000305546"/>
    </source>
</evidence>
<comment type="caution">
    <text evidence="1">The sequence shown here is derived from an EMBL/GenBank/DDBJ whole genome shotgun (WGS) entry which is preliminary data.</text>
</comment>
<accession>A0A5C4LXM4</accession>
<protein>
    <submittedName>
        <fullName evidence="1">Uncharacterized protein</fullName>
    </submittedName>
</protein>
<organism evidence="1 2">
    <name type="scientific">Amycolatopsis alkalitolerans</name>
    <dbReference type="NCBI Taxonomy" id="2547244"/>
    <lineage>
        <taxon>Bacteria</taxon>
        <taxon>Bacillati</taxon>
        <taxon>Actinomycetota</taxon>
        <taxon>Actinomycetes</taxon>
        <taxon>Pseudonocardiales</taxon>
        <taxon>Pseudonocardiaceae</taxon>
        <taxon>Amycolatopsis</taxon>
    </lineage>
</organism>
<evidence type="ECO:0000313" key="1">
    <source>
        <dbReference type="EMBL" id="TNC23748.1"/>
    </source>
</evidence>
<sequence>MLSRLLMMGTVTEDSCAKRRRRDCVIERIETMPMTAQQYEQAVNALATLIVESTMSRQKSDSVTSDHSDVD</sequence>
<gene>
    <name evidence="1" type="ORF">FG385_20520</name>
</gene>
<keyword evidence="2" id="KW-1185">Reference proteome</keyword>
<dbReference type="RefSeq" id="WP_139098388.1">
    <property type="nucleotide sequence ID" value="NZ_VDFW01000018.1"/>
</dbReference>
<dbReference type="OrthoDB" id="3637330at2"/>
<dbReference type="Proteomes" id="UP000305546">
    <property type="component" value="Unassembled WGS sequence"/>
</dbReference>